<feature type="binding site" evidence="5">
    <location>
        <position position="362"/>
    </location>
    <ligand>
        <name>substrate</name>
    </ligand>
</feature>
<dbReference type="PANTHER" id="PTHR43727">
    <property type="entry name" value="DIAMINOPIMELATE DECARBOXYLASE"/>
    <property type="match status" value="1"/>
</dbReference>
<dbReference type="RefSeq" id="WP_379866481.1">
    <property type="nucleotide sequence ID" value="NZ_JBHTBW010000052.1"/>
</dbReference>
<feature type="binding site" evidence="5">
    <location>
        <position position="390"/>
    </location>
    <ligand>
        <name>substrate</name>
    </ligand>
</feature>
<dbReference type="InterPro" id="IPR002986">
    <property type="entry name" value="DAP_deCOOHase_LysA"/>
</dbReference>
<comment type="caution">
    <text evidence="10">The sequence shown here is derived from an EMBL/GenBank/DDBJ whole genome shotgun (WGS) entry which is preliminary data.</text>
</comment>
<evidence type="ECO:0000313" key="10">
    <source>
        <dbReference type="EMBL" id="MFC7442544.1"/>
    </source>
</evidence>
<dbReference type="InterPro" id="IPR022643">
    <property type="entry name" value="De-COase2_C"/>
</dbReference>
<comment type="subunit">
    <text evidence="5">Homodimer.</text>
</comment>
<comment type="similarity">
    <text evidence="5">Belongs to the Orn/Lys/Arg decarboxylase class-II family. LysA subfamily.</text>
</comment>
<dbReference type="InterPro" id="IPR022657">
    <property type="entry name" value="De-COase2_CS"/>
</dbReference>
<dbReference type="EC" id="4.1.1.20" evidence="5 6"/>
<organism evidence="10 11">
    <name type="scientific">Laceyella putida</name>
    <dbReference type="NCBI Taxonomy" id="110101"/>
    <lineage>
        <taxon>Bacteria</taxon>
        <taxon>Bacillati</taxon>
        <taxon>Bacillota</taxon>
        <taxon>Bacilli</taxon>
        <taxon>Bacillales</taxon>
        <taxon>Thermoactinomycetaceae</taxon>
        <taxon>Laceyella</taxon>
    </lineage>
</organism>
<feature type="binding site" evidence="5">
    <location>
        <begin position="290"/>
        <end position="293"/>
    </location>
    <ligand>
        <name>pyridoxal 5'-phosphate</name>
        <dbReference type="ChEBI" id="CHEBI:597326"/>
    </ligand>
</feature>
<keyword evidence="2 5" id="KW-0210">Decarboxylase</keyword>
<dbReference type="CDD" id="cd06828">
    <property type="entry name" value="PLPDE_III_DapDC"/>
    <property type="match status" value="1"/>
</dbReference>
<evidence type="ECO:0000256" key="1">
    <source>
        <dbReference type="ARBA" id="ARBA00001933"/>
    </source>
</evidence>
<name>A0ABW2RNM6_9BACL</name>
<keyword evidence="5" id="KW-0028">Amino-acid biosynthesis</keyword>
<proteinExistence type="inferred from homology"/>
<dbReference type="PRINTS" id="PR01179">
    <property type="entry name" value="ODADCRBXLASE"/>
</dbReference>
<evidence type="ECO:0000256" key="6">
    <source>
        <dbReference type="NCBIfam" id="TIGR01048"/>
    </source>
</evidence>
<dbReference type="SUPFAM" id="SSF51419">
    <property type="entry name" value="PLP-binding barrel"/>
    <property type="match status" value="1"/>
</dbReference>
<dbReference type="PANTHER" id="PTHR43727:SF2">
    <property type="entry name" value="GROUP IV DECARBOXYLASE"/>
    <property type="match status" value="1"/>
</dbReference>
<comment type="pathway">
    <text evidence="5 7">Amino-acid biosynthesis; L-lysine biosynthesis via DAP pathway; L-lysine from DL-2,6-diaminopimelate: step 1/1.</text>
</comment>
<evidence type="ECO:0000256" key="4">
    <source>
        <dbReference type="ARBA" id="ARBA00023239"/>
    </source>
</evidence>
<comment type="function">
    <text evidence="5">Specifically catalyzes the decarboxylation of meso-diaminopimelate (meso-DAP) to L-lysine.</text>
</comment>
<dbReference type="InterPro" id="IPR009006">
    <property type="entry name" value="Ala_racemase/Decarboxylase_C"/>
</dbReference>
<comment type="catalytic activity">
    <reaction evidence="5 7">
        <text>meso-2,6-diaminopimelate + H(+) = L-lysine + CO2</text>
        <dbReference type="Rhea" id="RHEA:15101"/>
        <dbReference type="ChEBI" id="CHEBI:15378"/>
        <dbReference type="ChEBI" id="CHEBI:16526"/>
        <dbReference type="ChEBI" id="CHEBI:32551"/>
        <dbReference type="ChEBI" id="CHEBI:57791"/>
        <dbReference type="EC" id="4.1.1.20"/>
    </reaction>
</comment>
<dbReference type="GO" id="GO:0008836">
    <property type="term" value="F:diaminopimelate decarboxylase activity"/>
    <property type="evidence" value="ECO:0007669"/>
    <property type="project" value="UniProtKB-EC"/>
</dbReference>
<feature type="binding site" evidence="5">
    <location>
        <position position="248"/>
    </location>
    <ligand>
        <name>pyridoxal 5'-phosphate</name>
        <dbReference type="ChEBI" id="CHEBI:597326"/>
    </ligand>
</feature>
<dbReference type="InterPro" id="IPR029066">
    <property type="entry name" value="PLP-binding_barrel"/>
</dbReference>
<dbReference type="Pfam" id="PF02784">
    <property type="entry name" value="Orn_Arg_deC_N"/>
    <property type="match status" value="1"/>
</dbReference>
<dbReference type="Gene3D" id="2.40.37.10">
    <property type="entry name" value="Lyase, Ornithine Decarboxylase, Chain A, domain 1"/>
    <property type="match status" value="1"/>
</dbReference>
<keyword evidence="11" id="KW-1185">Reference proteome</keyword>
<dbReference type="Gene3D" id="3.20.20.10">
    <property type="entry name" value="Alanine racemase"/>
    <property type="match status" value="1"/>
</dbReference>
<dbReference type="SUPFAM" id="SSF50621">
    <property type="entry name" value="Alanine racemase C-terminal domain-like"/>
    <property type="match status" value="1"/>
</dbReference>
<dbReference type="NCBIfam" id="TIGR01048">
    <property type="entry name" value="lysA"/>
    <property type="match status" value="1"/>
</dbReference>
<feature type="domain" description="Orn/DAP/Arg decarboxylase 2 C-terminal" evidence="8">
    <location>
        <begin position="34"/>
        <end position="388"/>
    </location>
</feature>
<dbReference type="Pfam" id="PF00278">
    <property type="entry name" value="Orn_DAP_Arg_deC"/>
    <property type="match status" value="1"/>
</dbReference>
<dbReference type="PRINTS" id="PR01181">
    <property type="entry name" value="DAPDCRBXLASE"/>
</dbReference>
<evidence type="ECO:0000256" key="2">
    <source>
        <dbReference type="ARBA" id="ARBA00022793"/>
    </source>
</evidence>
<gene>
    <name evidence="5 10" type="primary">lysA</name>
    <name evidence="10" type="ORF">ACFQNG_15775</name>
</gene>
<feature type="binding site" evidence="5">
    <location>
        <position position="334"/>
    </location>
    <ligand>
        <name>substrate</name>
    </ligand>
</feature>
<feature type="binding site" evidence="5">
    <location>
        <position position="293"/>
    </location>
    <ligand>
        <name>substrate</name>
    </ligand>
</feature>
<evidence type="ECO:0000259" key="9">
    <source>
        <dbReference type="Pfam" id="PF02784"/>
    </source>
</evidence>
<dbReference type="EMBL" id="JBHTBW010000052">
    <property type="protein sequence ID" value="MFC7442544.1"/>
    <property type="molecule type" value="Genomic_DNA"/>
</dbReference>
<keyword evidence="3 5" id="KW-0663">Pyridoxal phosphate</keyword>
<dbReference type="InterPro" id="IPR022644">
    <property type="entry name" value="De-COase2_N"/>
</dbReference>
<evidence type="ECO:0000256" key="7">
    <source>
        <dbReference type="RuleBase" id="RU003738"/>
    </source>
</evidence>
<feature type="modified residue" description="N6-(pyridoxal phosphate)lysine" evidence="5">
    <location>
        <position position="66"/>
    </location>
</feature>
<evidence type="ECO:0000259" key="8">
    <source>
        <dbReference type="Pfam" id="PF00278"/>
    </source>
</evidence>
<feature type="binding site" evidence="5">
    <location>
        <position position="330"/>
    </location>
    <ligand>
        <name>substrate</name>
    </ligand>
</feature>
<keyword evidence="5 7" id="KW-0457">Lysine biosynthesis</keyword>
<evidence type="ECO:0000256" key="5">
    <source>
        <dbReference type="HAMAP-Rule" id="MF_02120"/>
    </source>
</evidence>
<feature type="domain" description="Orn/DAP/Arg decarboxylase 2 N-terminal" evidence="9">
    <location>
        <begin position="41"/>
        <end position="296"/>
    </location>
</feature>
<protein>
    <recommendedName>
        <fullName evidence="5 6">Diaminopimelate decarboxylase</fullName>
        <shortName evidence="5">DAP decarboxylase</shortName>
        <shortName evidence="5">DAPDC</shortName>
        <ecNumber evidence="5 6">4.1.1.20</ecNumber>
    </recommendedName>
</protein>
<dbReference type="InterPro" id="IPR000183">
    <property type="entry name" value="Orn/DAP/Arg_de-COase"/>
</dbReference>
<reference evidence="11" key="1">
    <citation type="journal article" date="2019" name="Int. J. Syst. Evol. Microbiol.">
        <title>The Global Catalogue of Microorganisms (GCM) 10K type strain sequencing project: providing services to taxonomists for standard genome sequencing and annotation.</title>
        <authorList>
            <consortium name="The Broad Institute Genomics Platform"/>
            <consortium name="The Broad Institute Genome Sequencing Center for Infectious Disease"/>
            <person name="Wu L."/>
            <person name="Ma J."/>
        </authorList>
    </citation>
    <scope>NUCLEOTIDE SEQUENCE [LARGE SCALE GENOMIC DNA]</scope>
    <source>
        <strain evidence="11">CGMCC 1.12942</strain>
    </source>
</reference>
<dbReference type="PROSITE" id="PS00879">
    <property type="entry name" value="ODR_DC_2_2"/>
    <property type="match status" value="1"/>
</dbReference>
<evidence type="ECO:0000256" key="3">
    <source>
        <dbReference type="ARBA" id="ARBA00022898"/>
    </source>
</evidence>
<comment type="cofactor">
    <cofactor evidence="1 5 7">
        <name>pyridoxal 5'-phosphate</name>
        <dbReference type="ChEBI" id="CHEBI:597326"/>
    </cofactor>
</comment>
<dbReference type="HAMAP" id="MF_02120">
    <property type="entry name" value="LysA"/>
    <property type="match status" value="1"/>
</dbReference>
<keyword evidence="4 5" id="KW-0456">Lyase</keyword>
<feature type="binding site" evidence="5">
    <location>
        <position position="390"/>
    </location>
    <ligand>
        <name>pyridoxal 5'-phosphate</name>
        <dbReference type="ChEBI" id="CHEBI:597326"/>
    </ligand>
</feature>
<accession>A0ABW2RNM6</accession>
<sequence length="439" mass="48341">MPLSGTSRIDGRGHLTIGGCDAMELAKEFGTPLYVYDEALIRQNSRRFVESFKQSGFAFQVAYASKAFSCIAMAQLAAEENLSLDVVSSGELYTALQAGFPVERIHFHGNNKTEEELRMALEANVGCYVVDNFYEMELLHDLASTANKRVNVMLRLTPGIEVHTHEYISTGQEDSKFGFGVSDGQAMQAIQHALAKKQFNLLGIHVHIGSQIFDTTGFVQAVRIVRAFLDRVHEEMGYEVQVLNLGGGFGISYTSEDDPVAIEAFVETITREVAATWDERDLPRPEIWIEPGRSIVGNAGTTLYTIGSIKEIPGIRTYVAVDGGMTDNIRPALYQAKYDALLANKASLPPAETVSIAGKCCESGDMLIWDIALPKVNSGDILAVLSTGAYGYSMASNYNRLRRPAVVFVQDGEAELVVERETYEDLIRKDRKRAVLSQI</sequence>
<evidence type="ECO:0000313" key="11">
    <source>
        <dbReference type="Proteomes" id="UP001596500"/>
    </source>
</evidence>
<dbReference type="Proteomes" id="UP001596500">
    <property type="component" value="Unassembled WGS sequence"/>
</dbReference>